<gene>
    <name evidence="2" type="ORF">SAMN02787144_103326</name>
</gene>
<evidence type="ECO:0000313" key="2">
    <source>
        <dbReference type="EMBL" id="SFY43045.1"/>
    </source>
</evidence>
<dbReference type="SUPFAM" id="SSF82607">
    <property type="entry name" value="YbaB-like"/>
    <property type="match status" value="1"/>
</dbReference>
<dbReference type="AlphaFoldDB" id="A0A1K2F7M6"/>
<feature type="region of interest" description="Disordered" evidence="1">
    <location>
        <begin position="146"/>
        <end position="174"/>
    </location>
</feature>
<reference evidence="2 3" key="1">
    <citation type="submission" date="2016-11" db="EMBL/GenBank/DDBJ databases">
        <authorList>
            <person name="Jaros S."/>
            <person name="Januszkiewicz K."/>
            <person name="Wedrychowicz H."/>
        </authorList>
    </citation>
    <scope>NUCLEOTIDE SEQUENCE [LARGE SCALE GENOMIC DNA]</scope>
    <source>
        <strain evidence="2 3">OK807</strain>
    </source>
</reference>
<evidence type="ECO:0000256" key="1">
    <source>
        <dbReference type="SAM" id="MobiDB-lite"/>
    </source>
</evidence>
<dbReference type="Proteomes" id="UP000181909">
    <property type="component" value="Unassembled WGS sequence"/>
</dbReference>
<name>A0A1K2F7M6_STRAR</name>
<evidence type="ECO:0000313" key="3">
    <source>
        <dbReference type="Proteomes" id="UP000181909"/>
    </source>
</evidence>
<feature type="compositionally biased region" description="Acidic residues" evidence="1">
    <location>
        <begin position="163"/>
        <end position="174"/>
    </location>
</feature>
<protein>
    <submittedName>
        <fullName evidence="2">YbaB/EbfC DNA-binding family protein</fullName>
    </submittedName>
</protein>
<dbReference type="InterPro" id="IPR036894">
    <property type="entry name" value="YbaB-like_sf"/>
</dbReference>
<dbReference type="GO" id="GO:0003677">
    <property type="term" value="F:DNA binding"/>
    <property type="evidence" value="ECO:0007669"/>
    <property type="project" value="UniProtKB-KW"/>
</dbReference>
<dbReference type="Gene3D" id="3.30.1310.10">
    <property type="entry name" value="Nucleoid-associated protein YbaB-like domain"/>
    <property type="match status" value="1"/>
</dbReference>
<keyword evidence="2" id="KW-0238">DNA-binding</keyword>
<feature type="region of interest" description="Disordered" evidence="1">
    <location>
        <begin position="1"/>
        <end position="25"/>
    </location>
</feature>
<organism evidence="2 3">
    <name type="scientific">Streptomyces atratus</name>
    <dbReference type="NCBI Taxonomy" id="1893"/>
    <lineage>
        <taxon>Bacteria</taxon>
        <taxon>Bacillati</taxon>
        <taxon>Actinomycetota</taxon>
        <taxon>Actinomycetes</taxon>
        <taxon>Kitasatosporales</taxon>
        <taxon>Streptomycetaceae</taxon>
        <taxon>Streptomyces</taxon>
    </lineage>
</organism>
<feature type="compositionally biased region" description="Low complexity" evidence="1">
    <location>
        <begin position="1"/>
        <end position="12"/>
    </location>
</feature>
<accession>A0A1K2F7M6</accession>
<dbReference type="EMBL" id="FPJO01000033">
    <property type="protein sequence ID" value="SFY43045.1"/>
    <property type="molecule type" value="Genomic_DNA"/>
</dbReference>
<dbReference type="OrthoDB" id="4313934at2"/>
<dbReference type="Pfam" id="PF02575">
    <property type="entry name" value="YbaB_DNA_bd"/>
    <property type="match status" value="1"/>
</dbReference>
<dbReference type="InterPro" id="IPR004401">
    <property type="entry name" value="YbaB/EbfC"/>
</dbReference>
<dbReference type="STRING" id="1893.SAMN02787144_103326"/>
<proteinExistence type="predicted"/>
<sequence>MNGSNGSSGSNGRDAELEKPVTPPASIEQKLAEAMAELEATQEGVARAEAELRDASFTARSRDRAVEVTVNHQGELTALRFLDGKYRTMSAGELAASVLESAERARTQMSRHVVEMFEPFTRSSTAVPELSGVDINWADVFGPAVLKTHDGPGSKSGSRLRDEIDEDPEDNQHE</sequence>